<name>A0A840DD20_9BACT</name>
<dbReference type="EMBL" id="JANTYZ010000003">
    <property type="protein sequence ID" value="MCS3864794.1"/>
    <property type="molecule type" value="Genomic_DNA"/>
</dbReference>
<proteinExistence type="predicted"/>
<reference evidence="4" key="1">
    <citation type="submission" date="2022-08" db="EMBL/GenBank/DDBJ databases">
        <title>Genomic Encyclopedia of Type Strains, Phase V (KMG-V): Genome sequencing to study the core and pangenomes of soil and plant-associated prokaryotes.</title>
        <authorList>
            <person name="Whitman W."/>
        </authorList>
    </citation>
    <scope>NUCLEOTIDE SEQUENCE</scope>
    <source>
        <strain evidence="1">0</strain>
        <strain evidence="3">SP2016B</strain>
        <strain evidence="4">SP3012</strain>
        <strain evidence="5">SP3026</strain>
        <strain evidence="2">SP3049</strain>
    </source>
</reference>
<evidence type="ECO:0000313" key="5">
    <source>
        <dbReference type="EMBL" id="MCS4121541.1"/>
    </source>
</evidence>
<dbReference type="EMBL" id="JANUBL010000003">
    <property type="protein sequence ID" value="MCS4121541.1"/>
    <property type="molecule type" value="Genomic_DNA"/>
</dbReference>
<dbReference type="Proteomes" id="UP001155057">
    <property type="component" value="Unassembled WGS sequence"/>
</dbReference>
<dbReference type="EMBL" id="JANUAE010000009">
    <property type="protein sequence ID" value="MCS3710859.1"/>
    <property type="molecule type" value="Genomic_DNA"/>
</dbReference>
<evidence type="ECO:0000313" key="6">
    <source>
        <dbReference type="Proteomes" id="UP001155040"/>
    </source>
</evidence>
<gene>
    <name evidence="5" type="ORF">GGP45_001894</name>
    <name evidence="2" type="ORF">GGP61_002485</name>
    <name evidence="1" type="ORF">GGP71_001816</name>
    <name evidence="3" type="ORF">GGP82_001343</name>
    <name evidence="4" type="ORF">GGQ01_001585</name>
</gene>
<organism evidence="4 6">
    <name type="scientific">Salinibacter ruber</name>
    <dbReference type="NCBI Taxonomy" id="146919"/>
    <lineage>
        <taxon>Bacteria</taxon>
        <taxon>Pseudomonadati</taxon>
        <taxon>Rhodothermota</taxon>
        <taxon>Rhodothermia</taxon>
        <taxon>Rhodothermales</taxon>
        <taxon>Salinibacteraceae</taxon>
        <taxon>Salinibacter</taxon>
    </lineage>
</organism>
<evidence type="ECO:0000313" key="4">
    <source>
        <dbReference type="EMBL" id="MCS4036524.1"/>
    </source>
</evidence>
<dbReference type="Proteomes" id="UP001155034">
    <property type="component" value="Unassembled WGS sequence"/>
</dbReference>
<dbReference type="AlphaFoldDB" id="A0A840DD20"/>
<evidence type="ECO:0000313" key="1">
    <source>
        <dbReference type="EMBL" id="MCS3677888.1"/>
    </source>
</evidence>
<dbReference type="Proteomes" id="UP001155027">
    <property type="component" value="Unassembled WGS sequence"/>
</dbReference>
<dbReference type="Proteomes" id="UP001155144">
    <property type="component" value="Unassembled WGS sequence"/>
</dbReference>
<dbReference type="RefSeq" id="WP_103017370.1">
    <property type="nucleotide sequence ID" value="NZ_CALTRV010000002.1"/>
</dbReference>
<protein>
    <submittedName>
        <fullName evidence="4">Uncharacterized protein</fullName>
    </submittedName>
</protein>
<sequence length="104" mass="12093">MDDTDSIPSRSDLLDQFERLFGSRTPDFERQAEKLQQLRRRVSEQRGEQFAEEWYEVYGSPIELGRLAHARWTELGPNTKRHVVDELQLADPVGEEMNYLPASG</sequence>
<comment type="caution">
    <text evidence="4">The sequence shown here is derived from an EMBL/GenBank/DDBJ whole genome shotgun (WGS) entry which is preliminary data.</text>
</comment>
<dbReference type="EMBL" id="JANUAU010000005">
    <property type="protein sequence ID" value="MCS3677888.1"/>
    <property type="molecule type" value="Genomic_DNA"/>
</dbReference>
<dbReference type="EMBL" id="JANUBF010000008">
    <property type="protein sequence ID" value="MCS4036524.1"/>
    <property type="molecule type" value="Genomic_DNA"/>
</dbReference>
<evidence type="ECO:0000313" key="3">
    <source>
        <dbReference type="EMBL" id="MCS3864794.1"/>
    </source>
</evidence>
<evidence type="ECO:0000313" key="2">
    <source>
        <dbReference type="EMBL" id="MCS3710859.1"/>
    </source>
</evidence>
<dbReference type="Proteomes" id="UP001155040">
    <property type="component" value="Unassembled WGS sequence"/>
</dbReference>
<accession>A0A840DD20</accession>